<evidence type="ECO:0000313" key="3">
    <source>
        <dbReference type="Proteomes" id="UP001341444"/>
    </source>
</evidence>
<dbReference type="EMBL" id="JARMAB010000013">
    <property type="protein sequence ID" value="MED1203521.1"/>
    <property type="molecule type" value="Genomic_DNA"/>
</dbReference>
<accession>A0ABU6MFS1</accession>
<feature type="coiled-coil region" evidence="1">
    <location>
        <begin position="106"/>
        <end position="133"/>
    </location>
</feature>
<keyword evidence="1" id="KW-0175">Coiled coil</keyword>
<proteinExistence type="predicted"/>
<sequence length="228" mass="27460">MEEQHFWKIGDFIEVIKSKLDNQSMHSNTVDGWFKRLETERVHYINRTLETNEKIYDDLDLKIALFIKKRREEKWSLSSIMEDLPNFIDVRPFPLEDIATKQTPSLDNIELLKKQITDEVRKTYEEMAAANLEELKYQYEQLLLNLPKLPTPIEQKEQRFQELVSRKRVESKLEDEALKKWESLPESERLKKAGLFRKEVDVDKKTQFIRQYVNEHFEVRLREEMGLN</sequence>
<dbReference type="RefSeq" id="WP_066271113.1">
    <property type="nucleotide sequence ID" value="NZ_JARMAB010000013.1"/>
</dbReference>
<name>A0ABU6MFS1_9BACI</name>
<reference evidence="2 3" key="1">
    <citation type="submission" date="2023-03" db="EMBL/GenBank/DDBJ databases">
        <title>Bacillus Genome Sequencing.</title>
        <authorList>
            <person name="Dunlap C."/>
        </authorList>
    </citation>
    <scope>NUCLEOTIDE SEQUENCE [LARGE SCALE GENOMIC DNA]</scope>
    <source>
        <strain evidence="2 3">B-23453</strain>
    </source>
</reference>
<evidence type="ECO:0000256" key="1">
    <source>
        <dbReference type="SAM" id="Coils"/>
    </source>
</evidence>
<gene>
    <name evidence="2" type="ORF">P4T90_10580</name>
</gene>
<evidence type="ECO:0000313" key="2">
    <source>
        <dbReference type="EMBL" id="MED1203521.1"/>
    </source>
</evidence>
<keyword evidence="3" id="KW-1185">Reference proteome</keyword>
<organism evidence="2 3">
    <name type="scientific">Heyndrickxia acidicola</name>
    <dbReference type="NCBI Taxonomy" id="209389"/>
    <lineage>
        <taxon>Bacteria</taxon>
        <taxon>Bacillati</taxon>
        <taxon>Bacillota</taxon>
        <taxon>Bacilli</taxon>
        <taxon>Bacillales</taxon>
        <taxon>Bacillaceae</taxon>
        <taxon>Heyndrickxia</taxon>
    </lineage>
</organism>
<comment type="caution">
    <text evidence="2">The sequence shown here is derived from an EMBL/GenBank/DDBJ whole genome shotgun (WGS) entry which is preliminary data.</text>
</comment>
<protein>
    <submittedName>
        <fullName evidence="2">MerR family transcriptional regulator</fullName>
    </submittedName>
</protein>
<dbReference type="Proteomes" id="UP001341444">
    <property type="component" value="Unassembled WGS sequence"/>
</dbReference>